<evidence type="ECO:0000313" key="2">
    <source>
        <dbReference type="Proteomes" id="UP001596978"/>
    </source>
</evidence>
<evidence type="ECO:0000313" key="1">
    <source>
        <dbReference type="EMBL" id="MFD0862929.1"/>
    </source>
</evidence>
<proteinExistence type="predicted"/>
<comment type="caution">
    <text evidence="1">The sequence shown here is derived from an EMBL/GenBank/DDBJ whole genome shotgun (WGS) entry which is preliminary data.</text>
</comment>
<dbReference type="RefSeq" id="WP_386408518.1">
    <property type="nucleotide sequence ID" value="NZ_JBHTJH010000017.1"/>
</dbReference>
<keyword evidence="2" id="KW-1185">Reference proteome</keyword>
<dbReference type="GO" id="GO:0003677">
    <property type="term" value="F:DNA binding"/>
    <property type="evidence" value="ECO:0007669"/>
    <property type="project" value="UniProtKB-KW"/>
</dbReference>
<dbReference type="Proteomes" id="UP001596978">
    <property type="component" value="Unassembled WGS sequence"/>
</dbReference>
<gene>
    <name evidence="1" type="ORF">ACFQ1M_12005</name>
</gene>
<accession>A0ABW3CZZ8</accession>
<protein>
    <submittedName>
        <fullName evidence="1">DNA-binding protein</fullName>
    </submittedName>
</protein>
<reference evidence="2" key="1">
    <citation type="journal article" date="2019" name="Int. J. Syst. Evol. Microbiol.">
        <title>The Global Catalogue of Microorganisms (GCM) 10K type strain sequencing project: providing services to taxonomists for standard genome sequencing and annotation.</title>
        <authorList>
            <consortium name="The Broad Institute Genomics Platform"/>
            <consortium name="The Broad Institute Genome Sequencing Center for Infectious Disease"/>
            <person name="Wu L."/>
            <person name="Ma J."/>
        </authorList>
    </citation>
    <scope>NUCLEOTIDE SEQUENCE [LARGE SCALE GENOMIC DNA]</scope>
    <source>
        <strain evidence="2">CCUG 62952</strain>
    </source>
</reference>
<dbReference type="EMBL" id="JBHTJH010000017">
    <property type="protein sequence ID" value="MFD0862929.1"/>
    <property type="molecule type" value="Genomic_DNA"/>
</dbReference>
<organism evidence="1 2">
    <name type="scientific">Sungkyunkwania multivorans</name>
    <dbReference type="NCBI Taxonomy" id="1173618"/>
    <lineage>
        <taxon>Bacteria</taxon>
        <taxon>Pseudomonadati</taxon>
        <taxon>Bacteroidota</taxon>
        <taxon>Flavobacteriia</taxon>
        <taxon>Flavobacteriales</taxon>
        <taxon>Flavobacteriaceae</taxon>
        <taxon>Sungkyunkwania</taxon>
    </lineage>
</organism>
<name>A0ABW3CZZ8_9FLAO</name>
<sequence>MKSIKNLERLQQLHSLIEKEQTGGSLELARRMHISQRLVYSLMEQLKDFNAAILYDRGRKTYYYKDDFQFEVNISVSVRNKNTAMEIFGGSYI</sequence>
<keyword evidence="1" id="KW-0238">DNA-binding</keyword>